<evidence type="ECO:0000313" key="5">
    <source>
        <dbReference type="Proteomes" id="UP001319080"/>
    </source>
</evidence>
<evidence type="ECO:0000313" key="4">
    <source>
        <dbReference type="EMBL" id="MBT1706749.1"/>
    </source>
</evidence>
<name>A0AAP2DUR1_9BACT</name>
<dbReference type="AlphaFoldDB" id="A0AAP2DUR1"/>
<reference evidence="4 5" key="1">
    <citation type="submission" date="2021-05" db="EMBL/GenBank/DDBJ databases">
        <title>A Polyphasic approach of four new species of the genus Ohtaekwangia: Ohtaekwangia histidinii sp. nov., Ohtaekwangia cretensis sp. nov., Ohtaekwangia indiensis sp. nov., Ohtaekwangia reichenbachii sp. nov. from diverse environment.</title>
        <authorList>
            <person name="Octaviana S."/>
        </authorList>
    </citation>
    <scope>NUCLEOTIDE SEQUENCE [LARGE SCALE GENOMIC DNA]</scope>
    <source>
        <strain evidence="4 5">PWU5</strain>
    </source>
</reference>
<feature type="transmembrane region" description="Helical" evidence="2">
    <location>
        <begin position="38"/>
        <end position="56"/>
    </location>
</feature>
<evidence type="ECO:0000256" key="2">
    <source>
        <dbReference type="SAM" id="Phobius"/>
    </source>
</evidence>
<dbReference type="PANTHER" id="PTHR21666:SF289">
    <property type="entry name" value="L-ALA--D-GLU ENDOPEPTIDASE"/>
    <property type="match status" value="1"/>
</dbReference>
<dbReference type="InterPro" id="IPR011055">
    <property type="entry name" value="Dup_hybrid_motif"/>
</dbReference>
<comment type="caution">
    <text evidence="4">The sequence shown here is derived from an EMBL/GenBank/DDBJ whole genome shotgun (WGS) entry which is preliminary data.</text>
</comment>
<dbReference type="SUPFAM" id="SSF51261">
    <property type="entry name" value="Duplicated hybrid motif"/>
    <property type="match status" value="1"/>
</dbReference>
<evidence type="ECO:0000256" key="1">
    <source>
        <dbReference type="ARBA" id="ARBA00022729"/>
    </source>
</evidence>
<proteinExistence type="predicted"/>
<keyword evidence="1" id="KW-0732">Signal</keyword>
<dbReference type="RefSeq" id="WP_254082340.1">
    <property type="nucleotide sequence ID" value="NZ_JAHESE010000001.1"/>
</dbReference>
<dbReference type="InterPro" id="IPR016047">
    <property type="entry name" value="M23ase_b-sheet_dom"/>
</dbReference>
<sequence length="289" mass="32673">MKPKKTLSNWLTTRYQLIIRNEENFAEKTSLGFTYSKVILFSVILFTGLFIMSLFMSKTILAKWFDPKHEQMVLNQQLFELAQKVDSLALEIDRKDQFIANFQRVLSGDTTNFKDPAEALRNESQPLTKPTAANLSASSIDSTFRREFEQSDLSVTPLTNVRYRELQETFFYSPLTGYISDTYDVAKGHLGVDIVAKANEPVKCIAGGTVIFSSWTQDSGYVIMVQHRGNLISVYKHNAQLLKKVGTFVNGGEIVSIVGNSGELTNGPHLHFELWYNGNSLNPEEFVTF</sequence>
<evidence type="ECO:0000259" key="3">
    <source>
        <dbReference type="Pfam" id="PF01551"/>
    </source>
</evidence>
<accession>A0AAP2DUR1</accession>
<keyword evidence="2" id="KW-1133">Transmembrane helix</keyword>
<dbReference type="GO" id="GO:0004222">
    <property type="term" value="F:metalloendopeptidase activity"/>
    <property type="evidence" value="ECO:0007669"/>
    <property type="project" value="TreeGrafter"/>
</dbReference>
<gene>
    <name evidence="4" type="ORF">KK062_00870</name>
</gene>
<keyword evidence="2" id="KW-0812">Transmembrane</keyword>
<feature type="domain" description="M23ase beta-sheet core" evidence="3">
    <location>
        <begin position="188"/>
        <end position="283"/>
    </location>
</feature>
<keyword evidence="2" id="KW-0472">Membrane</keyword>
<dbReference type="CDD" id="cd12797">
    <property type="entry name" value="M23_peptidase"/>
    <property type="match status" value="1"/>
</dbReference>
<dbReference type="PANTHER" id="PTHR21666">
    <property type="entry name" value="PEPTIDASE-RELATED"/>
    <property type="match status" value="1"/>
</dbReference>
<dbReference type="Gene3D" id="2.70.70.10">
    <property type="entry name" value="Glucose Permease (Domain IIA)"/>
    <property type="match status" value="1"/>
</dbReference>
<dbReference type="InterPro" id="IPR050570">
    <property type="entry name" value="Cell_wall_metabolism_enzyme"/>
</dbReference>
<keyword evidence="5" id="KW-1185">Reference proteome</keyword>
<organism evidence="4 5">
    <name type="scientific">Dawidia cretensis</name>
    <dbReference type="NCBI Taxonomy" id="2782350"/>
    <lineage>
        <taxon>Bacteria</taxon>
        <taxon>Pseudomonadati</taxon>
        <taxon>Bacteroidota</taxon>
        <taxon>Cytophagia</taxon>
        <taxon>Cytophagales</taxon>
        <taxon>Chryseotaleaceae</taxon>
        <taxon>Dawidia</taxon>
    </lineage>
</organism>
<dbReference type="Proteomes" id="UP001319080">
    <property type="component" value="Unassembled WGS sequence"/>
</dbReference>
<dbReference type="EMBL" id="JAHESE010000001">
    <property type="protein sequence ID" value="MBT1706749.1"/>
    <property type="molecule type" value="Genomic_DNA"/>
</dbReference>
<dbReference type="Pfam" id="PF01551">
    <property type="entry name" value="Peptidase_M23"/>
    <property type="match status" value="1"/>
</dbReference>
<protein>
    <submittedName>
        <fullName evidence="4">M23 family metallopeptidase</fullName>
    </submittedName>
</protein>